<comment type="similarity">
    <text evidence="9">Belongs to the TrpF family.</text>
</comment>
<comment type="catalytic activity">
    <reaction evidence="1 9">
        <text>N-(5-phospho-beta-D-ribosyl)anthranilate = 1-(2-carboxyphenylamino)-1-deoxy-D-ribulose 5-phosphate</text>
        <dbReference type="Rhea" id="RHEA:21540"/>
        <dbReference type="ChEBI" id="CHEBI:18277"/>
        <dbReference type="ChEBI" id="CHEBI:58613"/>
        <dbReference type="EC" id="5.3.1.24"/>
    </reaction>
</comment>
<keyword evidence="14" id="KW-1185">Reference proteome</keyword>
<evidence type="ECO:0000256" key="1">
    <source>
        <dbReference type="ARBA" id="ARBA00001164"/>
    </source>
</evidence>
<dbReference type="Proteomes" id="UP000182818">
    <property type="component" value="Unassembled WGS sequence"/>
</dbReference>
<evidence type="ECO:0000313" key="13">
    <source>
        <dbReference type="Proteomes" id="UP000051749"/>
    </source>
</evidence>
<keyword evidence="5 9" id="KW-0028">Amino-acid biosynthesis</keyword>
<evidence type="ECO:0000313" key="14">
    <source>
        <dbReference type="Proteomes" id="UP000182818"/>
    </source>
</evidence>
<dbReference type="HAMAP" id="MF_00135">
    <property type="entry name" value="PRAI"/>
    <property type="match status" value="1"/>
</dbReference>
<dbReference type="RefSeq" id="WP_057805178.1">
    <property type="nucleotide sequence ID" value="NZ_BJYP01000038.1"/>
</dbReference>
<dbReference type="UniPathway" id="UPA00035">
    <property type="reaction ID" value="UER00042"/>
</dbReference>
<dbReference type="InterPro" id="IPR044643">
    <property type="entry name" value="TrpF_fam"/>
</dbReference>
<keyword evidence="7 9" id="KW-0057">Aromatic amino acid biosynthesis</keyword>
<organism evidence="11 13">
    <name type="scientific">Pediococcus ethanolidurans</name>
    <dbReference type="NCBI Taxonomy" id="319653"/>
    <lineage>
        <taxon>Bacteria</taxon>
        <taxon>Bacillati</taxon>
        <taxon>Bacillota</taxon>
        <taxon>Bacilli</taxon>
        <taxon>Lactobacillales</taxon>
        <taxon>Lactobacillaceae</taxon>
        <taxon>Pediococcus</taxon>
    </lineage>
</organism>
<dbReference type="SUPFAM" id="SSF51366">
    <property type="entry name" value="Ribulose-phoshate binding barrel"/>
    <property type="match status" value="1"/>
</dbReference>
<evidence type="ECO:0000256" key="9">
    <source>
        <dbReference type="HAMAP-Rule" id="MF_00135"/>
    </source>
</evidence>
<dbReference type="OrthoDB" id="9786954at2"/>
<evidence type="ECO:0000313" key="11">
    <source>
        <dbReference type="EMBL" id="KRN83205.1"/>
    </source>
</evidence>
<dbReference type="STRING" id="319653.SAMN04487973_104140"/>
<evidence type="ECO:0000256" key="6">
    <source>
        <dbReference type="ARBA" id="ARBA00022822"/>
    </source>
</evidence>
<evidence type="ECO:0000256" key="4">
    <source>
        <dbReference type="ARBA" id="ARBA00022272"/>
    </source>
</evidence>
<dbReference type="AlphaFoldDB" id="A0A0R2K7C3"/>
<dbReference type="Pfam" id="PF00697">
    <property type="entry name" value="PRAI"/>
    <property type="match status" value="1"/>
</dbReference>
<dbReference type="GO" id="GO:0004640">
    <property type="term" value="F:phosphoribosylanthranilate isomerase activity"/>
    <property type="evidence" value="ECO:0007669"/>
    <property type="project" value="UniProtKB-UniRule"/>
</dbReference>
<dbReference type="PANTHER" id="PTHR42894">
    <property type="entry name" value="N-(5'-PHOSPHORIBOSYL)ANTHRANILATE ISOMERASE"/>
    <property type="match status" value="1"/>
</dbReference>
<dbReference type="PATRIC" id="fig|319653.3.peg.1251"/>
<evidence type="ECO:0000256" key="3">
    <source>
        <dbReference type="ARBA" id="ARBA00012572"/>
    </source>
</evidence>
<reference evidence="12 14" key="2">
    <citation type="submission" date="2016-10" db="EMBL/GenBank/DDBJ databases">
        <authorList>
            <person name="Varghese N."/>
            <person name="Submissions S."/>
        </authorList>
    </citation>
    <scope>NUCLEOTIDE SEQUENCE [LARGE SCALE GENOMIC DNA]</scope>
    <source>
        <strain evidence="12 14">CGMCC 1.3889</strain>
    </source>
</reference>
<gene>
    <name evidence="9" type="primary">trpF</name>
    <name evidence="11" type="ORF">IV87_GL001236</name>
    <name evidence="12" type="ORF">SAMN04487973_104140</name>
</gene>
<sequence length="196" mass="22157">MTKIKLCGLFRKIDIDYANEAQPDFVGFVFVKDSPRYITLKKALQFRQRLNANIPAVGVFRDAPFSEMVNLYQLGVIQYVQLHGHESEQVVNRLKQLRIPIIRAFSYTQSSFVTSADYVLIDGMKPGSGGIWPWEKITRPTQPFFLAGGLTPDNVTDAIQAVHPNVIDVSSGIETQHVKDLQKMIKIVRSVHNARN</sequence>
<dbReference type="Proteomes" id="UP000051749">
    <property type="component" value="Unassembled WGS sequence"/>
</dbReference>
<dbReference type="PANTHER" id="PTHR42894:SF1">
    <property type="entry name" value="N-(5'-PHOSPHORIBOSYL)ANTHRANILATE ISOMERASE"/>
    <property type="match status" value="1"/>
</dbReference>
<dbReference type="EC" id="5.3.1.24" evidence="3 9"/>
<comment type="pathway">
    <text evidence="2 9">Amino-acid biosynthesis; L-tryptophan biosynthesis; L-tryptophan from chorismate: step 3/5.</text>
</comment>
<comment type="caution">
    <text evidence="11">The sequence shown here is derived from an EMBL/GenBank/DDBJ whole genome shotgun (WGS) entry which is preliminary data.</text>
</comment>
<dbReference type="InterPro" id="IPR001240">
    <property type="entry name" value="PRAI_dom"/>
</dbReference>
<dbReference type="CDD" id="cd00405">
    <property type="entry name" value="PRAI"/>
    <property type="match status" value="1"/>
</dbReference>
<reference evidence="11 13" key="1">
    <citation type="journal article" date="2015" name="Genome Announc.">
        <title>Expanding the biotechnology potential of lactobacilli through comparative genomics of 213 strains and associated genera.</title>
        <authorList>
            <person name="Sun Z."/>
            <person name="Harris H.M."/>
            <person name="McCann A."/>
            <person name="Guo C."/>
            <person name="Argimon S."/>
            <person name="Zhang W."/>
            <person name="Yang X."/>
            <person name="Jeffery I.B."/>
            <person name="Cooney J.C."/>
            <person name="Kagawa T.F."/>
            <person name="Liu W."/>
            <person name="Song Y."/>
            <person name="Salvetti E."/>
            <person name="Wrobel A."/>
            <person name="Rasinkangas P."/>
            <person name="Parkhill J."/>
            <person name="Rea M.C."/>
            <person name="O'Sullivan O."/>
            <person name="Ritari J."/>
            <person name="Douillard F.P."/>
            <person name="Paul Ross R."/>
            <person name="Yang R."/>
            <person name="Briner A.E."/>
            <person name="Felis G.E."/>
            <person name="de Vos W.M."/>
            <person name="Barrangou R."/>
            <person name="Klaenhammer T.R."/>
            <person name="Caufield P.W."/>
            <person name="Cui Y."/>
            <person name="Zhang H."/>
            <person name="O'Toole P.W."/>
        </authorList>
    </citation>
    <scope>NUCLEOTIDE SEQUENCE [LARGE SCALE GENOMIC DNA]</scope>
    <source>
        <strain evidence="11 13">DSM 22301</strain>
    </source>
</reference>
<evidence type="ECO:0000259" key="10">
    <source>
        <dbReference type="Pfam" id="PF00697"/>
    </source>
</evidence>
<evidence type="ECO:0000256" key="5">
    <source>
        <dbReference type="ARBA" id="ARBA00022605"/>
    </source>
</evidence>
<evidence type="ECO:0000256" key="7">
    <source>
        <dbReference type="ARBA" id="ARBA00023141"/>
    </source>
</evidence>
<keyword evidence="8 9" id="KW-0413">Isomerase</keyword>
<feature type="domain" description="N-(5'phosphoribosyl) anthranilate isomerase (PRAI)" evidence="10">
    <location>
        <begin position="5"/>
        <end position="189"/>
    </location>
</feature>
<evidence type="ECO:0000256" key="2">
    <source>
        <dbReference type="ARBA" id="ARBA00004664"/>
    </source>
</evidence>
<name>A0A0R2K7C3_9LACO</name>
<dbReference type="InterPro" id="IPR011060">
    <property type="entry name" value="RibuloseP-bd_barrel"/>
</dbReference>
<evidence type="ECO:0000256" key="8">
    <source>
        <dbReference type="ARBA" id="ARBA00023235"/>
    </source>
</evidence>
<dbReference type="Gene3D" id="3.20.20.70">
    <property type="entry name" value="Aldolase class I"/>
    <property type="match status" value="1"/>
</dbReference>
<evidence type="ECO:0000313" key="12">
    <source>
        <dbReference type="EMBL" id="SER32315.1"/>
    </source>
</evidence>
<dbReference type="InterPro" id="IPR013785">
    <property type="entry name" value="Aldolase_TIM"/>
</dbReference>
<protein>
    <recommendedName>
        <fullName evidence="4 9">N-(5'-phosphoribosyl)anthranilate isomerase</fullName>
        <shortName evidence="9">PRAI</shortName>
        <ecNumber evidence="3 9">5.3.1.24</ecNumber>
    </recommendedName>
</protein>
<dbReference type="GeneID" id="76042818"/>
<keyword evidence="6 9" id="KW-0822">Tryptophan biosynthesis</keyword>
<dbReference type="EMBL" id="JQBY01000003">
    <property type="protein sequence ID" value="KRN83205.1"/>
    <property type="molecule type" value="Genomic_DNA"/>
</dbReference>
<dbReference type="EMBL" id="FOGK01000004">
    <property type="protein sequence ID" value="SER32315.1"/>
    <property type="molecule type" value="Genomic_DNA"/>
</dbReference>
<accession>A0A0R2K7C3</accession>
<dbReference type="GO" id="GO:0000162">
    <property type="term" value="P:L-tryptophan biosynthetic process"/>
    <property type="evidence" value="ECO:0007669"/>
    <property type="project" value="UniProtKB-UniRule"/>
</dbReference>
<proteinExistence type="inferred from homology"/>